<evidence type="ECO:0000256" key="3">
    <source>
        <dbReference type="ARBA" id="ARBA00022670"/>
    </source>
</evidence>
<dbReference type="GO" id="GO:0016805">
    <property type="term" value="F:dipeptidase activity"/>
    <property type="evidence" value="ECO:0007669"/>
    <property type="project" value="UniProtKB-KW"/>
</dbReference>
<evidence type="ECO:0000256" key="6">
    <source>
        <dbReference type="ARBA" id="ARBA00022833"/>
    </source>
</evidence>
<dbReference type="Pfam" id="PF01546">
    <property type="entry name" value="Peptidase_M20"/>
    <property type="match status" value="1"/>
</dbReference>
<keyword evidence="8" id="KW-0482">Metalloprotease</keyword>
<dbReference type="EMBL" id="QICB01000005">
    <property type="protein sequence ID" value="RNL19427.1"/>
    <property type="molecule type" value="Genomic_DNA"/>
</dbReference>
<keyword evidence="6" id="KW-0862">Zinc</keyword>
<dbReference type="InterPro" id="IPR002933">
    <property type="entry name" value="Peptidase_M20"/>
</dbReference>
<evidence type="ECO:0000313" key="9">
    <source>
        <dbReference type="EMBL" id="RNL19427.1"/>
    </source>
</evidence>
<organism evidence="9 10">
    <name type="scientific">Slackia faecicanis</name>
    <dbReference type="NCBI Taxonomy" id="255723"/>
    <lineage>
        <taxon>Bacteria</taxon>
        <taxon>Bacillati</taxon>
        <taxon>Actinomycetota</taxon>
        <taxon>Coriobacteriia</taxon>
        <taxon>Eggerthellales</taxon>
        <taxon>Eggerthellaceae</taxon>
        <taxon>Slackia</taxon>
    </lineage>
</organism>
<keyword evidence="3" id="KW-0645">Protease</keyword>
<keyword evidence="7" id="KW-0224">Dipeptidase</keyword>
<keyword evidence="10" id="KW-1185">Reference proteome</keyword>
<evidence type="ECO:0000313" key="10">
    <source>
        <dbReference type="Proteomes" id="UP000267368"/>
    </source>
</evidence>
<evidence type="ECO:0000256" key="5">
    <source>
        <dbReference type="ARBA" id="ARBA00022801"/>
    </source>
</evidence>
<dbReference type="Gene3D" id="3.30.70.360">
    <property type="match status" value="2"/>
</dbReference>
<name>A0A3N0AEA6_9ACTN</name>
<accession>A0A3N0AEA6</accession>
<dbReference type="SUPFAM" id="SSF55031">
    <property type="entry name" value="Bacterial exopeptidase dimerisation domain"/>
    <property type="match status" value="1"/>
</dbReference>
<dbReference type="SUPFAM" id="SSF53187">
    <property type="entry name" value="Zn-dependent exopeptidases"/>
    <property type="match status" value="1"/>
</dbReference>
<evidence type="ECO:0000256" key="4">
    <source>
        <dbReference type="ARBA" id="ARBA00022723"/>
    </source>
</evidence>
<dbReference type="Proteomes" id="UP000267368">
    <property type="component" value="Unassembled WGS sequence"/>
</dbReference>
<dbReference type="InterPro" id="IPR050072">
    <property type="entry name" value="Peptidase_M20A"/>
</dbReference>
<reference evidence="10" key="1">
    <citation type="submission" date="2018-05" db="EMBL/GenBank/DDBJ databases">
        <title>Genome Sequencing of selected type strains of the family Eggerthellaceae.</title>
        <authorList>
            <person name="Danylec N."/>
            <person name="Stoll D.A."/>
            <person name="Doetsch A."/>
            <person name="Huch M."/>
        </authorList>
    </citation>
    <scope>NUCLEOTIDE SEQUENCE [LARGE SCALE GENOMIC DNA]</scope>
    <source>
        <strain evidence="10">DSM 17537</strain>
    </source>
</reference>
<dbReference type="GO" id="GO:0008270">
    <property type="term" value="F:zinc ion binding"/>
    <property type="evidence" value="ECO:0007669"/>
    <property type="project" value="InterPro"/>
</dbReference>
<dbReference type="GO" id="GO:0006526">
    <property type="term" value="P:L-arginine biosynthetic process"/>
    <property type="evidence" value="ECO:0007669"/>
    <property type="project" value="TreeGrafter"/>
</dbReference>
<protein>
    <submittedName>
        <fullName evidence="9">Peptidase M20</fullName>
    </submittedName>
</protein>
<gene>
    <name evidence="9" type="ORF">DMP07_06925</name>
</gene>
<comment type="cofactor">
    <cofactor evidence="1">
        <name>Zn(2+)</name>
        <dbReference type="ChEBI" id="CHEBI:29105"/>
    </cofactor>
</comment>
<evidence type="ECO:0000256" key="1">
    <source>
        <dbReference type="ARBA" id="ARBA00001947"/>
    </source>
</evidence>
<comment type="similarity">
    <text evidence="2">Belongs to the peptidase M20A family.</text>
</comment>
<dbReference type="RefSeq" id="WP_123198420.1">
    <property type="nucleotide sequence ID" value="NZ_QICB01000005.1"/>
</dbReference>
<dbReference type="Gene3D" id="3.40.630.10">
    <property type="entry name" value="Zn peptidases"/>
    <property type="match status" value="1"/>
</dbReference>
<sequence length="473" mass="51606">MSNTEFLKEVDEFIDENWEEIVDEIGKLIAIPSVVDFDRATPEDPSGPEAHDGLRAAVDLADRLGFDAFDDKGEIGIADLKGETDTLLAMICHSDVVSPGVGWTLDPWTLLRKDGFLLGRGTLDDKGPLVVSLYCMKFFKEKNWKLPYTLRMLIGTNEETGTMRDVAYYLENYPAPAFLFTPDDMFPVCYGEKGGFDGLITSKQFVGGNIIDFTTGDASTNAVPSQATLVVRADAAELPAAPGIDISAEGDYARLVSTGRGGHASMPEGTVNAIDMLVKYALANDLCTEDENVFLRMIGRIMDSTDGSSVGIDTCDGFFDPLTCIAGTIHFEEGRLKLTIDIRFPTSTSRDDLMAKLTPVAEEGEATIENTLLMEPFLMKPDSPAIQVLAESYREATGLDGEPFTIGGGTYAREFPCAASFGPEDPHDDYPAWVGPMHGADEGISEETLKRAMRTYILTLKRLMEIDLTTLSE</sequence>
<evidence type="ECO:0000256" key="8">
    <source>
        <dbReference type="ARBA" id="ARBA00023049"/>
    </source>
</evidence>
<dbReference type="PANTHER" id="PTHR43808">
    <property type="entry name" value="ACETYLORNITHINE DEACETYLASE"/>
    <property type="match status" value="1"/>
</dbReference>
<dbReference type="NCBIfam" id="TIGR01887">
    <property type="entry name" value="dipeptidaselike"/>
    <property type="match status" value="1"/>
</dbReference>
<keyword evidence="4" id="KW-0479">Metal-binding</keyword>
<keyword evidence="5" id="KW-0378">Hydrolase</keyword>
<dbReference type="GO" id="GO:0008777">
    <property type="term" value="F:acetylornithine deacetylase activity"/>
    <property type="evidence" value="ECO:0007669"/>
    <property type="project" value="TreeGrafter"/>
</dbReference>
<dbReference type="PANTHER" id="PTHR43808:SF31">
    <property type="entry name" value="N-ACETYL-L-CITRULLINE DEACETYLASE"/>
    <property type="match status" value="1"/>
</dbReference>
<evidence type="ECO:0000256" key="2">
    <source>
        <dbReference type="ARBA" id="ARBA00006247"/>
    </source>
</evidence>
<dbReference type="GO" id="GO:0008237">
    <property type="term" value="F:metallopeptidase activity"/>
    <property type="evidence" value="ECO:0007669"/>
    <property type="project" value="UniProtKB-KW"/>
</dbReference>
<dbReference type="AlphaFoldDB" id="A0A3N0AEA6"/>
<dbReference type="GO" id="GO:0006508">
    <property type="term" value="P:proteolysis"/>
    <property type="evidence" value="ECO:0007669"/>
    <property type="project" value="UniProtKB-KW"/>
</dbReference>
<proteinExistence type="inferred from homology"/>
<comment type="caution">
    <text evidence="9">The sequence shown here is derived from an EMBL/GenBank/DDBJ whole genome shotgun (WGS) entry which is preliminary data.</text>
</comment>
<dbReference type="InterPro" id="IPR010964">
    <property type="entry name" value="M20A_pepV-rel"/>
</dbReference>
<dbReference type="InterPro" id="IPR036264">
    <property type="entry name" value="Bact_exopeptidase_dim_dom"/>
</dbReference>
<dbReference type="OrthoDB" id="7055905at2"/>
<evidence type="ECO:0000256" key="7">
    <source>
        <dbReference type="ARBA" id="ARBA00022997"/>
    </source>
</evidence>